<reference evidence="2" key="1">
    <citation type="submission" date="2022-01" db="EMBL/GenBank/DDBJ databases">
        <authorList>
            <person name="King R."/>
        </authorList>
    </citation>
    <scope>NUCLEOTIDE SEQUENCE</scope>
</reference>
<dbReference type="AlphaFoldDB" id="A0A9N9SNW3"/>
<feature type="compositionally biased region" description="Acidic residues" evidence="1">
    <location>
        <begin position="114"/>
        <end position="123"/>
    </location>
</feature>
<keyword evidence="3" id="KW-1185">Reference proteome</keyword>
<feature type="compositionally biased region" description="Basic and acidic residues" evidence="1">
    <location>
        <begin position="78"/>
        <end position="91"/>
    </location>
</feature>
<feature type="compositionally biased region" description="Basic residues" evidence="1">
    <location>
        <begin position="92"/>
        <end position="109"/>
    </location>
</feature>
<evidence type="ECO:0000313" key="2">
    <source>
        <dbReference type="EMBL" id="CAG9827830.1"/>
    </source>
</evidence>
<accession>A0A9N9SNW3</accession>
<organism evidence="2 3">
    <name type="scientific">Diabrotica balteata</name>
    <name type="common">Banded cucumber beetle</name>
    <dbReference type="NCBI Taxonomy" id="107213"/>
    <lineage>
        <taxon>Eukaryota</taxon>
        <taxon>Metazoa</taxon>
        <taxon>Ecdysozoa</taxon>
        <taxon>Arthropoda</taxon>
        <taxon>Hexapoda</taxon>
        <taxon>Insecta</taxon>
        <taxon>Pterygota</taxon>
        <taxon>Neoptera</taxon>
        <taxon>Endopterygota</taxon>
        <taxon>Coleoptera</taxon>
        <taxon>Polyphaga</taxon>
        <taxon>Cucujiformia</taxon>
        <taxon>Chrysomeloidea</taxon>
        <taxon>Chrysomelidae</taxon>
        <taxon>Galerucinae</taxon>
        <taxon>Diabroticina</taxon>
        <taxon>Diabroticites</taxon>
        <taxon>Diabrotica</taxon>
    </lineage>
</organism>
<sequence>MPDSPVRTNADTHFSVTSPRDLIPLPKVKAGTKRAVKKRGKTAVLTASPYKVELEESLKKMQAIKEAKEKKIKQRLMFKNDENKPREIETQRKRKENKKKQVKTKAKKQKISETESEDSAEEEDTACLYCHDYYSKSNEGWCSCSI</sequence>
<dbReference type="OrthoDB" id="6783564at2759"/>
<gene>
    <name evidence="2" type="ORF">DIABBA_LOCUS1798</name>
</gene>
<protein>
    <submittedName>
        <fullName evidence="2">Uncharacterized protein</fullName>
    </submittedName>
</protein>
<proteinExistence type="predicted"/>
<dbReference type="Proteomes" id="UP001153709">
    <property type="component" value="Chromosome 1"/>
</dbReference>
<dbReference type="EMBL" id="OU898276">
    <property type="protein sequence ID" value="CAG9827830.1"/>
    <property type="molecule type" value="Genomic_DNA"/>
</dbReference>
<name>A0A9N9SNW3_DIABA</name>
<evidence type="ECO:0000256" key="1">
    <source>
        <dbReference type="SAM" id="MobiDB-lite"/>
    </source>
</evidence>
<evidence type="ECO:0000313" key="3">
    <source>
        <dbReference type="Proteomes" id="UP001153709"/>
    </source>
</evidence>
<feature type="region of interest" description="Disordered" evidence="1">
    <location>
        <begin position="75"/>
        <end position="123"/>
    </location>
</feature>